<dbReference type="OrthoDB" id="10590399at2759"/>
<dbReference type="InParanoid" id="K5W479"/>
<reference evidence="1 2" key="1">
    <citation type="journal article" date="2012" name="BMC Genomics">
        <title>Comparative genomics of the white-rot fungi, Phanerochaete carnosa and P. chrysosporium, to elucidate the genetic basis of the distinct wood types they colonize.</title>
        <authorList>
            <person name="Suzuki H."/>
            <person name="MacDonald J."/>
            <person name="Syed K."/>
            <person name="Salamov A."/>
            <person name="Hori C."/>
            <person name="Aerts A."/>
            <person name="Henrissat B."/>
            <person name="Wiebenga A."/>
            <person name="vanKuyk P.A."/>
            <person name="Barry K."/>
            <person name="Lindquist E."/>
            <person name="LaButti K."/>
            <person name="Lapidus A."/>
            <person name="Lucas S."/>
            <person name="Coutinho P."/>
            <person name="Gong Y."/>
            <person name="Samejima M."/>
            <person name="Mahadevan R."/>
            <person name="Abou-Zaid M."/>
            <person name="de Vries R.P."/>
            <person name="Igarashi K."/>
            <person name="Yadav J.S."/>
            <person name="Grigoriev I.V."/>
            <person name="Master E.R."/>
        </authorList>
    </citation>
    <scope>NUCLEOTIDE SEQUENCE [LARGE SCALE GENOMIC DNA]</scope>
    <source>
        <strain evidence="1 2">HHB-10118-sp</strain>
    </source>
</reference>
<dbReference type="EMBL" id="JH930473">
    <property type="protein sequence ID" value="EKM53945.1"/>
    <property type="molecule type" value="Genomic_DNA"/>
</dbReference>
<name>K5W479_PHACS</name>
<keyword evidence="2" id="KW-1185">Reference proteome</keyword>
<dbReference type="KEGG" id="pco:PHACADRAFT_257445"/>
<feature type="non-terminal residue" evidence="1">
    <location>
        <position position="303"/>
    </location>
</feature>
<dbReference type="AlphaFoldDB" id="K5W479"/>
<dbReference type="Proteomes" id="UP000008370">
    <property type="component" value="Unassembled WGS sequence"/>
</dbReference>
<dbReference type="GeneID" id="18916856"/>
<dbReference type="HOGENOM" id="CLU_919963_0_0_1"/>
<proteinExistence type="predicted"/>
<evidence type="ECO:0000313" key="2">
    <source>
        <dbReference type="Proteomes" id="UP000008370"/>
    </source>
</evidence>
<dbReference type="RefSeq" id="XP_007396652.1">
    <property type="nucleotide sequence ID" value="XM_007396590.1"/>
</dbReference>
<accession>K5W479</accession>
<protein>
    <submittedName>
        <fullName evidence="1">Uncharacterized protein</fullName>
    </submittedName>
</protein>
<organism evidence="1 2">
    <name type="scientific">Phanerochaete carnosa (strain HHB-10118-sp)</name>
    <name type="common">White-rot fungus</name>
    <name type="synonym">Peniophora carnosa</name>
    <dbReference type="NCBI Taxonomy" id="650164"/>
    <lineage>
        <taxon>Eukaryota</taxon>
        <taxon>Fungi</taxon>
        <taxon>Dikarya</taxon>
        <taxon>Basidiomycota</taxon>
        <taxon>Agaricomycotina</taxon>
        <taxon>Agaricomycetes</taxon>
        <taxon>Polyporales</taxon>
        <taxon>Phanerochaetaceae</taxon>
        <taxon>Phanerochaete</taxon>
    </lineage>
</organism>
<sequence length="303" mass="33858">VERISSSIATLTLTFQSFDHFGLIKALPRLLQLVVRGLGSNRVDILAQAYTCMPRLKSTGRSLAQLDVCNAPEFLVEWLLQLFDAVDVLRLRHITNTKAAALRRDIHVVKHLETARVDIDVFPHLSEILECTTLGELAIDVNGLDKDSSEAVLNNFVRKFGHNLRAFRYINCSKGLYRLITPNPPVLHAYKTIASVTLTTNAFTPGRGSARCERVPVFLESLPACIPHVRLTWDNDADLRENVGQVDWRAIGRKLDAYASLSSVEIGCIQPVPDHALFVNHASARATVLERFPERLRSITVFV</sequence>
<gene>
    <name evidence="1" type="ORF">PHACADRAFT_257445</name>
</gene>
<evidence type="ECO:0000313" key="1">
    <source>
        <dbReference type="EMBL" id="EKM53945.1"/>
    </source>
</evidence>